<keyword evidence="5 10" id="KW-0145">Chemotaxis</keyword>
<accession>A0ABY6MYS4</accession>
<dbReference type="PANTHER" id="PTHR43693">
    <property type="entry name" value="PROTEIN PHOSPHATASE CHEZ"/>
    <property type="match status" value="1"/>
</dbReference>
<evidence type="ECO:0000256" key="1">
    <source>
        <dbReference type="ARBA" id="ARBA00004496"/>
    </source>
</evidence>
<evidence type="ECO:0000256" key="2">
    <source>
        <dbReference type="ARBA" id="ARBA00005908"/>
    </source>
</evidence>
<keyword evidence="4 10" id="KW-0963">Cytoplasm</keyword>
<dbReference type="Proteomes" id="UP001163739">
    <property type="component" value="Chromosome"/>
</dbReference>
<dbReference type="InterPro" id="IPR050992">
    <property type="entry name" value="CheZ_family_phosphatases"/>
</dbReference>
<evidence type="ECO:0000313" key="11">
    <source>
        <dbReference type="EMBL" id="UZE94937.1"/>
    </source>
</evidence>
<comment type="function">
    <text evidence="10">Plays an important role in bacterial chemotaxis signal transduction pathway by accelerating the dephosphorylation of phosphorylated CheY (CheY-P).</text>
</comment>
<organism evidence="11 12">
    <name type="scientific">Alkalimarinus alittae</name>
    <dbReference type="NCBI Taxonomy" id="2961619"/>
    <lineage>
        <taxon>Bacteria</taxon>
        <taxon>Pseudomonadati</taxon>
        <taxon>Pseudomonadota</taxon>
        <taxon>Gammaproteobacteria</taxon>
        <taxon>Alteromonadales</taxon>
        <taxon>Alteromonadaceae</taxon>
        <taxon>Alkalimarinus</taxon>
    </lineage>
</organism>
<name>A0ABY6MYS4_9ALTE</name>
<comment type="subcellular location">
    <subcellularLocation>
        <location evidence="1 10">Cytoplasm</location>
    </subcellularLocation>
</comment>
<keyword evidence="12" id="KW-1185">Reference proteome</keyword>
<gene>
    <name evidence="11" type="ORF">NKI27_12755</name>
</gene>
<comment type="similarity">
    <text evidence="2 10">Belongs to the CheZ family.</text>
</comment>
<protein>
    <recommendedName>
        <fullName evidence="3 10">Protein phosphatase CheZ</fullName>
        <ecNumber evidence="10">3.1.3.-</ecNumber>
    </recommendedName>
    <alternativeName>
        <fullName evidence="9 10">Chemotaxis protein CheZ</fullName>
    </alternativeName>
</protein>
<reference evidence="11" key="1">
    <citation type="submission" date="2022-06" db="EMBL/GenBank/DDBJ databases">
        <title>Alkalimarinus sp. nov., isolated from gut of a Alitta virens.</title>
        <authorList>
            <person name="Yang A.I."/>
            <person name="Shin N.-R."/>
        </authorList>
    </citation>
    <scope>NUCLEOTIDE SEQUENCE</scope>
    <source>
        <strain evidence="11">A2M4</strain>
    </source>
</reference>
<dbReference type="RefSeq" id="WP_265046429.1">
    <property type="nucleotide sequence ID" value="NZ_CP100390.1"/>
</dbReference>
<evidence type="ECO:0000256" key="7">
    <source>
        <dbReference type="ARBA" id="ARBA00022801"/>
    </source>
</evidence>
<sequence length="262" mass="29955">MTNKEENTQYTPEFEAQLKRQASDLKDLVDAGNITEAIKVVAELNSTRDQSLYKEVGRLTRTLHESIRNFHLDSAADTNQDELSKIDDATDRLSYVVDMTNKAANKTLDLVEESMPIASEMKQEADILKGDWSKLRRREMKPEEFRLLYKRMDLFLNKLSQQSDQVYRNLSEILLAQDFQDLTGQVIKRVTGLVQEVEENLVNLVAMAGKVDQITGTVHEWLEQKEENNIERGEGPQMNAEERIDVVSSQDDVDDLLSSLGF</sequence>
<dbReference type="Gene3D" id="1.10.287.500">
    <property type="entry name" value="Helix hairpin bin"/>
    <property type="match status" value="1"/>
</dbReference>
<dbReference type="EMBL" id="CP100390">
    <property type="protein sequence ID" value="UZE94937.1"/>
    <property type="molecule type" value="Genomic_DNA"/>
</dbReference>
<keyword evidence="6 10" id="KW-0283">Flagellar rotation</keyword>
<evidence type="ECO:0000256" key="10">
    <source>
        <dbReference type="PIRNR" id="PIRNR002884"/>
    </source>
</evidence>
<comment type="subunit">
    <text evidence="10">Homodimer.</text>
</comment>
<evidence type="ECO:0000313" key="12">
    <source>
        <dbReference type="Proteomes" id="UP001163739"/>
    </source>
</evidence>
<proteinExistence type="inferred from homology"/>
<keyword evidence="7 10" id="KW-0378">Hydrolase</keyword>
<dbReference type="EC" id="3.1.3.-" evidence="10"/>
<dbReference type="InterPro" id="IPR007439">
    <property type="entry name" value="Chemotax_Pase_CheZ"/>
</dbReference>
<evidence type="ECO:0000256" key="8">
    <source>
        <dbReference type="ARBA" id="ARBA00022912"/>
    </source>
</evidence>
<evidence type="ECO:0000256" key="3">
    <source>
        <dbReference type="ARBA" id="ARBA00018484"/>
    </source>
</evidence>
<keyword evidence="8 10" id="KW-0904">Protein phosphatase</keyword>
<evidence type="ECO:0000256" key="4">
    <source>
        <dbReference type="ARBA" id="ARBA00022490"/>
    </source>
</evidence>
<dbReference type="SUPFAM" id="SSF75708">
    <property type="entry name" value="Chemotaxis phosphatase CheZ"/>
    <property type="match status" value="1"/>
</dbReference>
<dbReference type="PANTHER" id="PTHR43693:SF1">
    <property type="entry name" value="PROTEIN PHOSPHATASE CHEZ"/>
    <property type="match status" value="1"/>
</dbReference>
<dbReference type="PIRSF" id="PIRSF002884">
    <property type="entry name" value="CheZ"/>
    <property type="match status" value="1"/>
</dbReference>
<evidence type="ECO:0000256" key="6">
    <source>
        <dbReference type="ARBA" id="ARBA00022779"/>
    </source>
</evidence>
<evidence type="ECO:0000256" key="5">
    <source>
        <dbReference type="ARBA" id="ARBA00022500"/>
    </source>
</evidence>
<dbReference type="Pfam" id="PF04344">
    <property type="entry name" value="CheZ"/>
    <property type="match status" value="1"/>
</dbReference>
<evidence type="ECO:0000256" key="9">
    <source>
        <dbReference type="ARBA" id="ARBA00029599"/>
    </source>
</evidence>